<geneLocation type="plasmid" evidence="3">
    <name>pretnxc12e</name>
</geneLocation>
<dbReference type="InterPro" id="IPR003692">
    <property type="entry name" value="Hydantoinase_B"/>
</dbReference>
<dbReference type="PANTHER" id="PTHR11365:SF23">
    <property type="entry name" value="HYPOTHETICAL 5-OXOPROLINASE (EUROFUNG)-RELATED"/>
    <property type="match status" value="1"/>
</dbReference>
<name>A0AAN1EN94_RHIET</name>
<reference evidence="2 3" key="1">
    <citation type="submission" date="2017-04" db="EMBL/GenBank/DDBJ databases">
        <title>Complete genome sequences of Rhizobium genomic linages associated to common bean (phaseolus vulgaris).</title>
        <authorList>
            <person name="Santamaria R.I."/>
            <person name="Bustos P."/>
            <person name="Perez-Carrascal O."/>
            <person name="Martinez-Flores I."/>
            <person name="Juarez S."/>
            <person name="Lozano L."/>
            <person name="Miranda F."/>
            <person name="Vinuesa P."/>
            <person name="Martinez-Romero E."/>
            <person name="Cevallos M.A."/>
            <person name="Romero D."/>
            <person name="Davila G."/>
            <person name="Gonzalez V."/>
        </authorList>
    </citation>
    <scope>NUCLEOTIDE SEQUENCE [LARGE SCALE GENOMIC DNA]</scope>
    <source>
        <strain evidence="2 3">NXC12</strain>
        <plasmid evidence="3">pretnxc12e</plasmid>
    </source>
</reference>
<accession>A0AAN1EN94</accession>
<dbReference type="Proteomes" id="UP000194159">
    <property type="component" value="Plasmid pRetNXC12e"/>
</dbReference>
<keyword evidence="2" id="KW-0614">Plasmid</keyword>
<dbReference type="PANTHER" id="PTHR11365">
    <property type="entry name" value="5-OXOPROLINASE RELATED"/>
    <property type="match status" value="1"/>
</dbReference>
<dbReference type="GO" id="GO:0006749">
    <property type="term" value="P:glutathione metabolic process"/>
    <property type="evidence" value="ECO:0007669"/>
    <property type="project" value="TreeGrafter"/>
</dbReference>
<dbReference type="EMBL" id="CP020911">
    <property type="protein sequence ID" value="ARQ13814.1"/>
    <property type="molecule type" value="Genomic_DNA"/>
</dbReference>
<dbReference type="GO" id="GO:0017168">
    <property type="term" value="F:5-oxoprolinase (ATP-hydrolyzing) activity"/>
    <property type="evidence" value="ECO:0007669"/>
    <property type="project" value="TreeGrafter"/>
</dbReference>
<dbReference type="GO" id="GO:0005829">
    <property type="term" value="C:cytosol"/>
    <property type="evidence" value="ECO:0007669"/>
    <property type="project" value="TreeGrafter"/>
</dbReference>
<proteinExistence type="predicted"/>
<evidence type="ECO:0000313" key="3">
    <source>
        <dbReference type="Proteomes" id="UP000194159"/>
    </source>
</evidence>
<dbReference type="AlphaFoldDB" id="A0AAN1EN94"/>
<evidence type="ECO:0000313" key="2">
    <source>
        <dbReference type="EMBL" id="ARQ13814.1"/>
    </source>
</evidence>
<evidence type="ECO:0000259" key="1">
    <source>
        <dbReference type="Pfam" id="PF02538"/>
    </source>
</evidence>
<feature type="domain" description="Hydantoinase B/oxoprolinase" evidence="1">
    <location>
        <begin position="12"/>
        <end position="542"/>
    </location>
</feature>
<dbReference type="RefSeq" id="WP_086084148.1">
    <property type="nucleotide sequence ID" value="NZ_CP020911.1"/>
</dbReference>
<dbReference type="Pfam" id="PF02538">
    <property type="entry name" value="Hydantoinase_B"/>
    <property type="match status" value="1"/>
</dbReference>
<protein>
    <submittedName>
        <fullName evidence="2">Hydantoinase B/oxoprolinase protein</fullName>
    </submittedName>
</protein>
<gene>
    <name evidence="2" type="ORF">NXC12_PE00217</name>
</gene>
<organism evidence="2 3">
    <name type="scientific">Rhizobium etli</name>
    <dbReference type="NCBI Taxonomy" id="29449"/>
    <lineage>
        <taxon>Bacteria</taxon>
        <taxon>Pseudomonadati</taxon>
        <taxon>Pseudomonadota</taxon>
        <taxon>Alphaproteobacteria</taxon>
        <taxon>Hyphomicrobiales</taxon>
        <taxon>Rhizobiaceae</taxon>
        <taxon>Rhizobium/Agrobacterium group</taxon>
        <taxon>Rhizobium</taxon>
    </lineage>
</organism>
<sequence length="596" mass="64236">MTEKQKERVALDPTVLAVIANRVDAILREMTNTLLRSGRSAILTTARDFSCSIVTGDNRLLATAEGLPVHIFGSHLQTETMMKLHQDIAPGDAFLHNDPYSGNTHAADHTILVPVFVGDKHMFTAVAKAHQADIGNSQPSTYMPTAKDVYEEGALIFPATRVQRNYSDIDDIIRLCRLRIRVPDQWYGDYLATLGSARIGERRLIELVEKYGQETIEAFVEEWFDYSERRIAHALKGFKSGTYSASTAHDPLPGIVEESIPINITATVDAEGGHIEIDLRDNIDCLEAGINLSRATSVNSTVTGIFNVLDADIPHNHGTIRRIKVLLRENCIVGYPIHPTSCSMATSNVADRLINVTQSALSQATEFGVAEGGASLGAGTAVIAGKDKRRGNTPFVNQLVVTAMGGAASAMADGWLTMGVPVTGGLLLRDSVEIDELKYPIIIDKIVAVADSGGAGKYRGGASTRIEYGPRFADMSVAVMADSKINPARGARGGLPGRPHYIALRDNRTNEESEIGSFGVFNVGVHQRIVGIDAGGGGFGNPWERDPARVLEDVLEGWVTLECASNVYGVAFSGSGDKIAVDDQQTELLRRQLASA</sequence>
<dbReference type="InterPro" id="IPR045079">
    <property type="entry name" value="Oxoprolinase-like"/>
</dbReference>